<sequence>MAKTRDAMKIIDKMIGDDPERRQRIAEARTQSEIAQMVYDARHAAGLTQKQLADLIGTGQSAIARLEDADYDGHSLTMLQRIAKALNCHIRLSMVPNDPQPQVA</sequence>
<gene>
    <name evidence="2" type="ORF">HG15A2_46680</name>
</gene>
<dbReference type="EMBL" id="CP036263">
    <property type="protein sequence ID" value="QDT01326.1"/>
    <property type="molecule type" value="Genomic_DNA"/>
</dbReference>
<dbReference type="RefSeq" id="WP_145063435.1">
    <property type="nucleotide sequence ID" value="NZ_CP036263.1"/>
</dbReference>
<dbReference type="KEGG" id="amob:HG15A2_46680"/>
<feature type="domain" description="HTH cro/C1-type" evidence="1">
    <location>
        <begin position="38"/>
        <end position="93"/>
    </location>
</feature>
<dbReference type="PROSITE" id="PS50943">
    <property type="entry name" value="HTH_CROC1"/>
    <property type="match status" value="1"/>
</dbReference>
<dbReference type="InterPro" id="IPR001387">
    <property type="entry name" value="Cro/C1-type_HTH"/>
</dbReference>
<accession>A0A517N2F9</accession>
<proteinExistence type="predicted"/>
<dbReference type="OrthoDB" id="287543at2"/>
<protein>
    <submittedName>
        <fullName evidence="2">Anaerobic benzoate catabolism transcriptional regulator</fullName>
    </submittedName>
</protein>
<organism evidence="2 3">
    <name type="scientific">Adhaeretor mobilis</name>
    <dbReference type="NCBI Taxonomy" id="1930276"/>
    <lineage>
        <taxon>Bacteria</taxon>
        <taxon>Pseudomonadati</taxon>
        <taxon>Planctomycetota</taxon>
        <taxon>Planctomycetia</taxon>
        <taxon>Pirellulales</taxon>
        <taxon>Lacipirellulaceae</taxon>
        <taxon>Adhaeretor</taxon>
    </lineage>
</organism>
<dbReference type="SUPFAM" id="SSF47413">
    <property type="entry name" value="lambda repressor-like DNA-binding domains"/>
    <property type="match status" value="1"/>
</dbReference>
<name>A0A517N2F9_9BACT</name>
<dbReference type="InterPro" id="IPR010982">
    <property type="entry name" value="Lambda_DNA-bd_dom_sf"/>
</dbReference>
<dbReference type="Gene3D" id="1.10.260.40">
    <property type="entry name" value="lambda repressor-like DNA-binding domains"/>
    <property type="match status" value="1"/>
</dbReference>
<evidence type="ECO:0000313" key="3">
    <source>
        <dbReference type="Proteomes" id="UP000319852"/>
    </source>
</evidence>
<dbReference type="Pfam" id="PF01381">
    <property type="entry name" value="HTH_3"/>
    <property type="match status" value="1"/>
</dbReference>
<keyword evidence="3" id="KW-1185">Reference proteome</keyword>
<dbReference type="AlphaFoldDB" id="A0A517N2F9"/>
<dbReference type="CDD" id="cd00093">
    <property type="entry name" value="HTH_XRE"/>
    <property type="match status" value="1"/>
</dbReference>
<evidence type="ECO:0000259" key="1">
    <source>
        <dbReference type="PROSITE" id="PS50943"/>
    </source>
</evidence>
<dbReference type="GO" id="GO:0003677">
    <property type="term" value="F:DNA binding"/>
    <property type="evidence" value="ECO:0007669"/>
    <property type="project" value="InterPro"/>
</dbReference>
<dbReference type="SMART" id="SM00530">
    <property type="entry name" value="HTH_XRE"/>
    <property type="match status" value="1"/>
</dbReference>
<evidence type="ECO:0000313" key="2">
    <source>
        <dbReference type="EMBL" id="QDT01326.1"/>
    </source>
</evidence>
<dbReference type="Proteomes" id="UP000319852">
    <property type="component" value="Chromosome"/>
</dbReference>
<reference evidence="2 3" key="1">
    <citation type="submission" date="2019-02" db="EMBL/GenBank/DDBJ databases">
        <title>Deep-cultivation of Planctomycetes and their phenomic and genomic characterization uncovers novel biology.</title>
        <authorList>
            <person name="Wiegand S."/>
            <person name="Jogler M."/>
            <person name="Boedeker C."/>
            <person name="Pinto D."/>
            <person name="Vollmers J."/>
            <person name="Rivas-Marin E."/>
            <person name="Kohn T."/>
            <person name="Peeters S.H."/>
            <person name="Heuer A."/>
            <person name="Rast P."/>
            <person name="Oberbeckmann S."/>
            <person name="Bunk B."/>
            <person name="Jeske O."/>
            <person name="Meyerdierks A."/>
            <person name="Storesund J.E."/>
            <person name="Kallscheuer N."/>
            <person name="Luecker S."/>
            <person name="Lage O.M."/>
            <person name="Pohl T."/>
            <person name="Merkel B.J."/>
            <person name="Hornburger P."/>
            <person name="Mueller R.-W."/>
            <person name="Bruemmer F."/>
            <person name="Labrenz M."/>
            <person name="Spormann A.M."/>
            <person name="Op den Camp H."/>
            <person name="Overmann J."/>
            <person name="Amann R."/>
            <person name="Jetten M.S.M."/>
            <person name="Mascher T."/>
            <person name="Medema M.H."/>
            <person name="Devos D.P."/>
            <person name="Kaster A.-K."/>
            <person name="Ovreas L."/>
            <person name="Rohde M."/>
            <person name="Galperin M.Y."/>
            <person name="Jogler C."/>
        </authorList>
    </citation>
    <scope>NUCLEOTIDE SEQUENCE [LARGE SCALE GENOMIC DNA]</scope>
    <source>
        <strain evidence="2 3">HG15A2</strain>
    </source>
</reference>